<sequence>MRAPSLFRSIVSLLLTPLLIGCAEHAPAPTAGNAERGLALVTAFRDSLPEHSGNALRCVSCHLDNGTRPTAMSWQGTAARYPRYRARPGYEETLARRVNECIARSLAGRMLPEDGQDMRDMLAYLETMRSSPRPAPVDSVKLVGVAARGDIGYAGQCARCHGAGGAGVPAMAAPAVWGSESYAIGAGMARQYTLATFIRHNMPFDHADTLTAQEAADIAAFVLTRPRQDHPGKERDWPKGDPPVDVAYATTAAAAAGKPMPPDRPLLARRVSPDSLLSRR</sequence>
<proteinExistence type="predicted"/>
<reference evidence="8 9" key="1">
    <citation type="submission" date="2020-05" db="EMBL/GenBank/DDBJ databases">
        <title>Complete genome sequence of Gemmatimonas greenlandica TET16.</title>
        <authorList>
            <person name="Zeng Y."/>
        </authorList>
    </citation>
    <scope>NUCLEOTIDE SEQUENCE [LARGE SCALE GENOMIC DNA]</scope>
    <source>
        <strain evidence="8 9">TET16</strain>
    </source>
</reference>
<dbReference type="InterPro" id="IPR036909">
    <property type="entry name" value="Cyt_c-like_dom_sf"/>
</dbReference>
<dbReference type="EMBL" id="CP053085">
    <property type="protein sequence ID" value="QJR35044.1"/>
    <property type="molecule type" value="Genomic_DNA"/>
</dbReference>
<dbReference type="InterPro" id="IPR051459">
    <property type="entry name" value="Cytochrome_c-type_DH"/>
</dbReference>
<name>A0A6M4IIW9_9BACT</name>
<dbReference type="PANTHER" id="PTHR35008:SF9">
    <property type="entry name" value="CYTOCHROME C DOMAIN-CONTAINING PROTEIN"/>
    <property type="match status" value="1"/>
</dbReference>
<keyword evidence="2 4" id="KW-0479">Metal-binding</keyword>
<dbReference type="RefSeq" id="WP_171224472.1">
    <property type="nucleotide sequence ID" value="NZ_CP053085.1"/>
</dbReference>
<dbReference type="GO" id="GO:0020037">
    <property type="term" value="F:heme binding"/>
    <property type="evidence" value="ECO:0007669"/>
    <property type="project" value="InterPro"/>
</dbReference>
<dbReference type="PROSITE" id="PS51007">
    <property type="entry name" value="CYTC"/>
    <property type="match status" value="2"/>
</dbReference>
<dbReference type="PROSITE" id="PS51257">
    <property type="entry name" value="PROKAR_LIPOPROTEIN"/>
    <property type="match status" value="1"/>
</dbReference>
<feature type="signal peptide" evidence="6">
    <location>
        <begin position="1"/>
        <end position="28"/>
    </location>
</feature>
<gene>
    <name evidence="8" type="ORF">HKW67_05720</name>
</gene>
<feature type="domain" description="Cytochrome c" evidence="7">
    <location>
        <begin position="144"/>
        <end position="226"/>
    </location>
</feature>
<dbReference type="Gene3D" id="1.10.760.10">
    <property type="entry name" value="Cytochrome c-like domain"/>
    <property type="match status" value="2"/>
</dbReference>
<evidence type="ECO:0000256" key="2">
    <source>
        <dbReference type="ARBA" id="ARBA00022723"/>
    </source>
</evidence>
<evidence type="ECO:0000259" key="7">
    <source>
        <dbReference type="PROSITE" id="PS51007"/>
    </source>
</evidence>
<keyword evidence="9" id="KW-1185">Reference proteome</keyword>
<keyword evidence="3 4" id="KW-0408">Iron</keyword>
<feature type="chain" id="PRO_5027069674" evidence="6">
    <location>
        <begin position="29"/>
        <end position="280"/>
    </location>
</feature>
<feature type="region of interest" description="Disordered" evidence="5">
    <location>
        <begin position="226"/>
        <end position="245"/>
    </location>
</feature>
<dbReference type="GO" id="GO:0009055">
    <property type="term" value="F:electron transfer activity"/>
    <property type="evidence" value="ECO:0007669"/>
    <property type="project" value="InterPro"/>
</dbReference>
<evidence type="ECO:0000256" key="1">
    <source>
        <dbReference type="ARBA" id="ARBA00022617"/>
    </source>
</evidence>
<dbReference type="PANTHER" id="PTHR35008">
    <property type="entry name" value="BLL4482 PROTEIN-RELATED"/>
    <property type="match status" value="1"/>
</dbReference>
<dbReference type="Proteomes" id="UP000500938">
    <property type="component" value="Chromosome"/>
</dbReference>
<evidence type="ECO:0000256" key="3">
    <source>
        <dbReference type="ARBA" id="ARBA00023004"/>
    </source>
</evidence>
<organism evidence="8 9">
    <name type="scientific">Gemmatimonas groenlandica</name>
    <dbReference type="NCBI Taxonomy" id="2732249"/>
    <lineage>
        <taxon>Bacteria</taxon>
        <taxon>Pseudomonadati</taxon>
        <taxon>Gemmatimonadota</taxon>
        <taxon>Gemmatimonadia</taxon>
        <taxon>Gemmatimonadales</taxon>
        <taxon>Gemmatimonadaceae</taxon>
        <taxon>Gemmatimonas</taxon>
    </lineage>
</organism>
<evidence type="ECO:0000313" key="9">
    <source>
        <dbReference type="Proteomes" id="UP000500938"/>
    </source>
</evidence>
<dbReference type="InterPro" id="IPR009056">
    <property type="entry name" value="Cyt_c-like_dom"/>
</dbReference>
<feature type="region of interest" description="Disordered" evidence="5">
    <location>
        <begin position="253"/>
        <end position="280"/>
    </location>
</feature>
<evidence type="ECO:0000256" key="6">
    <source>
        <dbReference type="SAM" id="SignalP"/>
    </source>
</evidence>
<dbReference type="KEGG" id="ggr:HKW67_05720"/>
<evidence type="ECO:0000256" key="4">
    <source>
        <dbReference type="PROSITE-ProRule" id="PRU00433"/>
    </source>
</evidence>
<dbReference type="GO" id="GO:0046872">
    <property type="term" value="F:metal ion binding"/>
    <property type="evidence" value="ECO:0007669"/>
    <property type="project" value="UniProtKB-KW"/>
</dbReference>
<evidence type="ECO:0000256" key="5">
    <source>
        <dbReference type="SAM" id="MobiDB-lite"/>
    </source>
</evidence>
<keyword evidence="6" id="KW-0732">Signal</keyword>
<accession>A0A6M4IIW9</accession>
<dbReference type="SUPFAM" id="SSF46626">
    <property type="entry name" value="Cytochrome c"/>
    <property type="match status" value="2"/>
</dbReference>
<dbReference type="Pfam" id="PF13442">
    <property type="entry name" value="Cytochrome_CBB3"/>
    <property type="match status" value="1"/>
</dbReference>
<feature type="compositionally biased region" description="Basic and acidic residues" evidence="5">
    <location>
        <begin position="226"/>
        <end position="239"/>
    </location>
</feature>
<feature type="domain" description="Cytochrome c" evidence="7">
    <location>
        <begin position="32"/>
        <end position="129"/>
    </location>
</feature>
<dbReference type="Pfam" id="PF21342">
    <property type="entry name" value="SoxA-TsdA_cyt-c"/>
    <property type="match status" value="1"/>
</dbReference>
<keyword evidence="1 4" id="KW-0349">Heme</keyword>
<protein>
    <submittedName>
        <fullName evidence="8">C-type cytochrome</fullName>
    </submittedName>
</protein>
<evidence type="ECO:0000313" key="8">
    <source>
        <dbReference type="EMBL" id="QJR35044.1"/>
    </source>
</evidence>
<dbReference type="AlphaFoldDB" id="A0A6M4IIW9"/>